<feature type="compositionally biased region" description="Low complexity" evidence="5">
    <location>
        <begin position="241"/>
        <end position="254"/>
    </location>
</feature>
<name>A0A5C4X504_9MICO</name>
<dbReference type="PANTHER" id="PTHR23508:SF10">
    <property type="entry name" value="CARBOXYLIC ACID TRANSPORTER PROTEIN HOMOLOG"/>
    <property type="match status" value="1"/>
</dbReference>
<dbReference type="CDD" id="cd17316">
    <property type="entry name" value="MFS_SV2_like"/>
    <property type="match status" value="1"/>
</dbReference>
<feature type="transmembrane region" description="Helical" evidence="6">
    <location>
        <begin position="161"/>
        <end position="183"/>
    </location>
</feature>
<feature type="transmembrane region" description="Helical" evidence="6">
    <location>
        <begin position="106"/>
        <end position="124"/>
    </location>
</feature>
<feature type="transmembrane region" description="Helical" evidence="6">
    <location>
        <begin position="73"/>
        <end position="94"/>
    </location>
</feature>
<feature type="transmembrane region" description="Helical" evidence="6">
    <location>
        <begin position="130"/>
        <end position="149"/>
    </location>
</feature>
<feature type="domain" description="Major facilitator superfamily (MFS) profile" evidence="7">
    <location>
        <begin position="37"/>
        <end position="449"/>
    </location>
</feature>
<feature type="transmembrane region" description="Helical" evidence="6">
    <location>
        <begin position="37"/>
        <end position="61"/>
    </location>
</feature>
<comment type="subcellular location">
    <subcellularLocation>
        <location evidence="1">Cell membrane</location>
        <topology evidence="1">Multi-pass membrane protein</topology>
    </subcellularLocation>
</comment>
<evidence type="ECO:0000256" key="4">
    <source>
        <dbReference type="ARBA" id="ARBA00023136"/>
    </source>
</evidence>
<dbReference type="PANTHER" id="PTHR23508">
    <property type="entry name" value="CARBOXYLIC ACID TRANSPORTER PROTEIN HOMOLOG"/>
    <property type="match status" value="1"/>
</dbReference>
<dbReference type="AlphaFoldDB" id="A0A5C4X504"/>
<feature type="transmembrane region" description="Helical" evidence="6">
    <location>
        <begin position="399"/>
        <end position="419"/>
    </location>
</feature>
<dbReference type="SUPFAM" id="SSF103473">
    <property type="entry name" value="MFS general substrate transporter"/>
    <property type="match status" value="1"/>
</dbReference>
<evidence type="ECO:0000256" key="6">
    <source>
        <dbReference type="SAM" id="Phobius"/>
    </source>
</evidence>
<dbReference type="InterPro" id="IPR020846">
    <property type="entry name" value="MFS_dom"/>
</dbReference>
<feature type="transmembrane region" description="Helical" evidence="6">
    <location>
        <begin position="189"/>
        <end position="206"/>
    </location>
</feature>
<dbReference type="EMBL" id="VDMQ01000002">
    <property type="protein sequence ID" value="TNM57041.1"/>
    <property type="molecule type" value="Genomic_DNA"/>
</dbReference>
<feature type="transmembrane region" description="Helical" evidence="6">
    <location>
        <begin position="307"/>
        <end position="326"/>
    </location>
</feature>
<evidence type="ECO:0000256" key="3">
    <source>
        <dbReference type="ARBA" id="ARBA00022989"/>
    </source>
</evidence>
<dbReference type="GO" id="GO:0046943">
    <property type="term" value="F:carboxylic acid transmembrane transporter activity"/>
    <property type="evidence" value="ECO:0007669"/>
    <property type="project" value="TreeGrafter"/>
</dbReference>
<dbReference type="Gene3D" id="1.20.1250.20">
    <property type="entry name" value="MFS general substrate transporter like domains"/>
    <property type="match status" value="1"/>
</dbReference>
<dbReference type="InterPro" id="IPR005828">
    <property type="entry name" value="MFS_sugar_transport-like"/>
</dbReference>
<evidence type="ECO:0000256" key="5">
    <source>
        <dbReference type="SAM" id="MobiDB-lite"/>
    </source>
</evidence>
<evidence type="ECO:0000256" key="1">
    <source>
        <dbReference type="ARBA" id="ARBA00004651"/>
    </source>
</evidence>
<dbReference type="InterPro" id="IPR005829">
    <property type="entry name" value="Sugar_transporter_CS"/>
</dbReference>
<protein>
    <submittedName>
        <fullName evidence="8">MFS transporter</fullName>
    </submittedName>
</protein>
<accession>A0A5C4X504</accession>
<keyword evidence="4 6" id="KW-0472">Membrane</keyword>
<evidence type="ECO:0000259" key="7">
    <source>
        <dbReference type="PROSITE" id="PS50850"/>
    </source>
</evidence>
<keyword evidence="3 6" id="KW-1133">Transmembrane helix</keyword>
<dbReference type="GO" id="GO:0005886">
    <property type="term" value="C:plasma membrane"/>
    <property type="evidence" value="ECO:0007669"/>
    <property type="project" value="UniProtKB-SubCell"/>
</dbReference>
<gene>
    <name evidence="8" type="ORF">FHQ09_05615</name>
</gene>
<comment type="caution">
    <text evidence="8">The sequence shown here is derived from an EMBL/GenBank/DDBJ whole genome shotgun (WGS) entry which is preliminary data.</text>
</comment>
<feature type="transmembrane region" description="Helical" evidence="6">
    <location>
        <begin position="425"/>
        <end position="444"/>
    </location>
</feature>
<feature type="transmembrane region" description="Helical" evidence="6">
    <location>
        <begin position="358"/>
        <end position="378"/>
    </location>
</feature>
<organism evidence="8 9">
    <name type="scientific">Brevibacterium sediminis</name>
    <dbReference type="NCBI Taxonomy" id="1857024"/>
    <lineage>
        <taxon>Bacteria</taxon>
        <taxon>Bacillati</taxon>
        <taxon>Actinomycetota</taxon>
        <taxon>Actinomycetes</taxon>
        <taxon>Micrococcales</taxon>
        <taxon>Brevibacteriaceae</taxon>
        <taxon>Brevibacterium</taxon>
    </lineage>
</organism>
<feature type="transmembrane region" description="Helical" evidence="6">
    <location>
        <begin position="265"/>
        <end position="287"/>
    </location>
</feature>
<feature type="transmembrane region" description="Helical" evidence="6">
    <location>
        <begin position="333"/>
        <end position="352"/>
    </location>
</feature>
<dbReference type="PROSITE" id="PS50850">
    <property type="entry name" value="MFS"/>
    <property type="match status" value="1"/>
</dbReference>
<evidence type="ECO:0000313" key="8">
    <source>
        <dbReference type="EMBL" id="TNM57041.1"/>
    </source>
</evidence>
<dbReference type="Pfam" id="PF00083">
    <property type="entry name" value="Sugar_tr"/>
    <property type="match status" value="1"/>
</dbReference>
<dbReference type="PROSITE" id="PS00217">
    <property type="entry name" value="SUGAR_TRANSPORT_2"/>
    <property type="match status" value="1"/>
</dbReference>
<evidence type="ECO:0000313" key="9">
    <source>
        <dbReference type="Proteomes" id="UP000314223"/>
    </source>
</evidence>
<dbReference type="InterPro" id="IPR036259">
    <property type="entry name" value="MFS_trans_sf"/>
</dbReference>
<sequence>MNPMKGATRMSVDTTAEQIEIGARMDALTPNTEHKKLFAYIGAGAMIDAYDIYVAAGVSAALVSTGFAGVHEIAVFMSMTFFGMLLGAATAGFVGDKFGRRMSYQINLAIFAVAGFAAALAPNFEFLVGTRFVMGIGLGAELVLAAAILGEFIPPRSRGRWTAALGILVNSGLLFASAIGALVISNFGWRWMFVIGAVLAVIVWLARRRCPESPRWLVVRGRLSEAQAIVERFEAKSATTLETNPPAPTTATNADESPTTSKRPFWQLAVLGTVLAVGVNMFVYGFISWMPTFFVEQGIDVSHSLAYTTAMALGAPGGGLVCLLLINKLNRRTAIVVFSIIVIPLGLAYAAAQSILMIVVIGILLVTAIYTLVTFVLYSYMPELYPTRFRLRGTGISYTFARGASIVVPFVMSGLFVAFGIFGPIGFVCAMAVCMIAVVVAIPIETRGRSLEEIS</sequence>
<evidence type="ECO:0000256" key="2">
    <source>
        <dbReference type="ARBA" id="ARBA00022692"/>
    </source>
</evidence>
<reference evidence="8 9" key="1">
    <citation type="submission" date="2019-06" db="EMBL/GenBank/DDBJ databases">
        <authorList>
            <person name="Mardanova A.M."/>
            <person name="Pudova D.S."/>
            <person name="Shagimardanova E.I."/>
            <person name="Gogoleva N.E."/>
            <person name="Lutfullin M.T."/>
            <person name="Hadieva G.F."/>
            <person name="Sharipova M.R."/>
        </authorList>
    </citation>
    <scope>NUCLEOTIDE SEQUENCE [LARGE SCALE GENOMIC DNA]</scope>
    <source>
        <strain evidence="8 9">MG-1</strain>
    </source>
</reference>
<feature type="region of interest" description="Disordered" evidence="5">
    <location>
        <begin position="241"/>
        <end position="260"/>
    </location>
</feature>
<dbReference type="Proteomes" id="UP000314223">
    <property type="component" value="Unassembled WGS sequence"/>
</dbReference>
<keyword evidence="2 6" id="KW-0812">Transmembrane</keyword>
<proteinExistence type="predicted"/>